<dbReference type="KEGG" id="aba:Acid345_2733"/>
<feature type="transmembrane region" description="Helical" evidence="1">
    <location>
        <begin position="273"/>
        <end position="295"/>
    </location>
</feature>
<dbReference type="InterPro" id="IPR018776">
    <property type="entry name" value="Membrane_prot_PTPS-rel_domain"/>
</dbReference>
<dbReference type="Pfam" id="PF10131">
    <property type="entry name" value="PTPS_related"/>
    <property type="match status" value="1"/>
</dbReference>
<dbReference type="eggNOG" id="COG5617">
    <property type="taxonomic scope" value="Bacteria"/>
</dbReference>
<sequence length="555" mass="61888">MRFKNGIRAGLWWTPLVALLAVSPFFWRGTSNGHDLPFHVNSWIEVGRQWKSGILYPHWAAFANFGSGEPRFVFYPPISWTLGALLGLALPWQAVPGTLAALVCIAAGISMYLFASEWLDAQTAVLAAVLYAVNPYQLIVIYERGAFAEMIASIWIPGILLFAMRERSSFARNTLLLAVHMALVWLTNIPAAVIATYLLAFVAIIRAVQTRKLEPVLRAAAAFVLGLGLAAFYLVPAIYEQQWVQVSAAVAAGASPRDNLLFARTGDLERDAVLFRTSIFALIEFCAAVVCVGLAKPLRRSLLQLYNVLLSAIVLVVILLSPLSLPLWKYLPKLQFVQFPWRWLLVLNVAMMFFAAVAFARTRISRLAVFAIIPLVIAICYWKFQQPIYPEDRPVALAQAVGDGAGYEGTDEYTPTQADNSNFAPYMARIAVQITTENDEQRKVAPSTLAHSNADVWDTLHKHFTMDSQVPTRSTLRLLDYPAWQVTVDGTPFQQTYDQADGRMIVALPAGHHEVDISYRKTPDRRWGQWISLFALILTIGIYAMARSDRRSLPT</sequence>
<evidence type="ECO:0000256" key="1">
    <source>
        <dbReference type="SAM" id="Phobius"/>
    </source>
</evidence>
<gene>
    <name evidence="3" type="ordered locus">Acid345_2733</name>
</gene>
<keyword evidence="1" id="KW-1133">Transmembrane helix</keyword>
<keyword evidence="4" id="KW-1185">Reference proteome</keyword>
<dbReference type="HOGENOM" id="CLU_033047_0_0_0"/>
<feature type="transmembrane region" description="Helical" evidence="1">
    <location>
        <begin position="527"/>
        <end position="546"/>
    </location>
</feature>
<evidence type="ECO:0000313" key="4">
    <source>
        <dbReference type="Proteomes" id="UP000002432"/>
    </source>
</evidence>
<feature type="domain" description="Membrane protein 6-pyruvoyl-tetrahydropterin synthase-related" evidence="2">
    <location>
        <begin position="73"/>
        <end position="403"/>
    </location>
</feature>
<evidence type="ECO:0000259" key="2">
    <source>
        <dbReference type="Pfam" id="PF10131"/>
    </source>
</evidence>
<accession>Q1IN16</accession>
<feature type="transmembrane region" description="Helical" evidence="1">
    <location>
        <begin position="367"/>
        <end position="384"/>
    </location>
</feature>
<dbReference type="EnsemblBacteria" id="ABF41734">
    <property type="protein sequence ID" value="ABF41734"/>
    <property type="gene ID" value="Acid345_2733"/>
</dbReference>
<dbReference type="Proteomes" id="UP000002432">
    <property type="component" value="Chromosome"/>
</dbReference>
<keyword evidence="1" id="KW-0812">Transmembrane</keyword>
<protein>
    <recommendedName>
        <fullName evidence="2">Membrane protein 6-pyruvoyl-tetrahydropterin synthase-related domain-containing protein</fullName>
    </recommendedName>
</protein>
<feature type="transmembrane region" description="Helical" evidence="1">
    <location>
        <begin position="307"/>
        <end position="328"/>
    </location>
</feature>
<reference evidence="3 4" key="1">
    <citation type="journal article" date="2009" name="Appl. Environ. Microbiol.">
        <title>Three genomes from the phylum Acidobacteria provide insight into the lifestyles of these microorganisms in soils.</title>
        <authorList>
            <person name="Ward N.L."/>
            <person name="Challacombe J.F."/>
            <person name="Janssen P.H."/>
            <person name="Henrissat B."/>
            <person name="Coutinho P.M."/>
            <person name="Wu M."/>
            <person name="Xie G."/>
            <person name="Haft D.H."/>
            <person name="Sait M."/>
            <person name="Badger J."/>
            <person name="Barabote R.D."/>
            <person name="Bradley B."/>
            <person name="Brettin T.S."/>
            <person name="Brinkac L.M."/>
            <person name="Bruce D."/>
            <person name="Creasy T."/>
            <person name="Daugherty S.C."/>
            <person name="Davidsen T.M."/>
            <person name="DeBoy R.T."/>
            <person name="Detter J.C."/>
            <person name="Dodson R.J."/>
            <person name="Durkin A.S."/>
            <person name="Ganapathy A."/>
            <person name="Gwinn-Giglio M."/>
            <person name="Han C.S."/>
            <person name="Khouri H."/>
            <person name="Kiss H."/>
            <person name="Kothari S.P."/>
            <person name="Madupu R."/>
            <person name="Nelson K.E."/>
            <person name="Nelson W.C."/>
            <person name="Paulsen I."/>
            <person name="Penn K."/>
            <person name="Ren Q."/>
            <person name="Rosovitz M.J."/>
            <person name="Selengut J.D."/>
            <person name="Shrivastava S."/>
            <person name="Sullivan S.A."/>
            <person name="Tapia R."/>
            <person name="Thompson L.S."/>
            <person name="Watkins K.L."/>
            <person name="Yang Q."/>
            <person name="Yu C."/>
            <person name="Zafar N."/>
            <person name="Zhou L."/>
            <person name="Kuske C.R."/>
        </authorList>
    </citation>
    <scope>NUCLEOTIDE SEQUENCE [LARGE SCALE GENOMIC DNA]</scope>
    <source>
        <strain evidence="3 4">Ellin345</strain>
    </source>
</reference>
<feature type="transmembrane region" description="Helical" evidence="1">
    <location>
        <begin position="97"/>
        <end position="115"/>
    </location>
</feature>
<feature type="transmembrane region" description="Helical" evidence="1">
    <location>
        <begin position="146"/>
        <end position="164"/>
    </location>
</feature>
<name>Q1IN16_KORVE</name>
<dbReference type="RefSeq" id="WP_011523535.1">
    <property type="nucleotide sequence ID" value="NC_008009.1"/>
</dbReference>
<dbReference type="STRING" id="204669.Acid345_2733"/>
<dbReference type="AlphaFoldDB" id="Q1IN16"/>
<proteinExistence type="predicted"/>
<feature type="transmembrane region" description="Helical" evidence="1">
    <location>
        <begin position="216"/>
        <end position="239"/>
    </location>
</feature>
<evidence type="ECO:0000313" key="3">
    <source>
        <dbReference type="EMBL" id="ABF41734.1"/>
    </source>
</evidence>
<feature type="transmembrane region" description="Helical" evidence="1">
    <location>
        <begin position="176"/>
        <end position="204"/>
    </location>
</feature>
<keyword evidence="1" id="KW-0472">Membrane</keyword>
<dbReference type="EMBL" id="CP000360">
    <property type="protein sequence ID" value="ABF41734.1"/>
    <property type="molecule type" value="Genomic_DNA"/>
</dbReference>
<dbReference type="OrthoDB" id="106188at2"/>
<feature type="transmembrane region" description="Helical" evidence="1">
    <location>
        <begin position="340"/>
        <end position="360"/>
    </location>
</feature>
<organism evidence="3 4">
    <name type="scientific">Koribacter versatilis (strain Ellin345)</name>
    <dbReference type="NCBI Taxonomy" id="204669"/>
    <lineage>
        <taxon>Bacteria</taxon>
        <taxon>Pseudomonadati</taxon>
        <taxon>Acidobacteriota</taxon>
        <taxon>Terriglobia</taxon>
        <taxon>Terriglobales</taxon>
        <taxon>Candidatus Korobacteraceae</taxon>
        <taxon>Candidatus Korobacter</taxon>
    </lineage>
</organism>
<feature type="transmembrane region" description="Helical" evidence="1">
    <location>
        <begin position="9"/>
        <end position="27"/>
    </location>
</feature>